<reference evidence="2" key="1">
    <citation type="submission" date="2020-07" db="EMBL/GenBank/DDBJ databases">
        <title>Multicomponent nature underlies the extraordinary mechanical properties of spider dragline silk.</title>
        <authorList>
            <person name="Kono N."/>
            <person name="Nakamura H."/>
            <person name="Mori M."/>
            <person name="Yoshida Y."/>
            <person name="Ohtoshi R."/>
            <person name="Malay A.D."/>
            <person name="Moran D.A.P."/>
            <person name="Tomita M."/>
            <person name="Numata K."/>
            <person name="Arakawa K."/>
        </authorList>
    </citation>
    <scope>NUCLEOTIDE SEQUENCE</scope>
</reference>
<proteinExistence type="predicted"/>
<name>A0A8X6J2Q7_TRICU</name>
<sequence length="108" mass="11996">METEGSLKHLLNDQDLENNSTSNKRLCTEPLGPEKEIIPFNKSSNEIQNDNSALTKPNFTRASENDVGITEYVSNLPGFNAVVKKDTQGNVVKLTDLSKPKNPECDFE</sequence>
<protein>
    <submittedName>
        <fullName evidence="2">Uncharacterized protein</fullName>
    </submittedName>
</protein>
<dbReference type="AlphaFoldDB" id="A0A8X6J2Q7"/>
<gene>
    <name evidence="2" type="ORF">TNCT_321821</name>
</gene>
<comment type="caution">
    <text evidence="2">The sequence shown here is derived from an EMBL/GenBank/DDBJ whole genome shotgun (WGS) entry which is preliminary data.</text>
</comment>
<feature type="non-terminal residue" evidence="2">
    <location>
        <position position="1"/>
    </location>
</feature>
<dbReference type="OrthoDB" id="447290at2759"/>
<dbReference type="Proteomes" id="UP000887116">
    <property type="component" value="Unassembled WGS sequence"/>
</dbReference>
<keyword evidence="3" id="KW-1185">Reference proteome</keyword>
<feature type="region of interest" description="Disordered" evidence="1">
    <location>
        <begin position="1"/>
        <end position="31"/>
    </location>
</feature>
<dbReference type="EMBL" id="BMAO01035990">
    <property type="protein sequence ID" value="GFR07403.1"/>
    <property type="molecule type" value="Genomic_DNA"/>
</dbReference>
<evidence type="ECO:0000313" key="2">
    <source>
        <dbReference type="EMBL" id="GFR07403.1"/>
    </source>
</evidence>
<evidence type="ECO:0000313" key="3">
    <source>
        <dbReference type="Proteomes" id="UP000887116"/>
    </source>
</evidence>
<accession>A0A8X6J2Q7</accession>
<feature type="compositionally biased region" description="Basic and acidic residues" evidence="1">
    <location>
        <begin position="1"/>
        <end position="12"/>
    </location>
</feature>
<organism evidence="2 3">
    <name type="scientific">Trichonephila clavata</name>
    <name type="common">Joro spider</name>
    <name type="synonym">Nephila clavata</name>
    <dbReference type="NCBI Taxonomy" id="2740835"/>
    <lineage>
        <taxon>Eukaryota</taxon>
        <taxon>Metazoa</taxon>
        <taxon>Ecdysozoa</taxon>
        <taxon>Arthropoda</taxon>
        <taxon>Chelicerata</taxon>
        <taxon>Arachnida</taxon>
        <taxon>Araneae</taxon>
        <taxon>Araneomorphae</taxon>
        <taxon>Entelegynae</taxon>
        <taxon>Araneoidea</taxon>
        <taxon>Nephilidae</taxon>
        <taxon>Trichonephila</taxon>
    </lineage>
</organism>
<evidence type="ECO:0000256" key="1">
    <source>
        <dbReference type="SAM" id="MobiDB-lite"/>
    </source>
</evidence>